<comment type="caution">
    <text evidence="3">The sequence shown here is derived from an EMBL/GenBank/DDBJ whole genome shotgun (WGS) entry which is preliminary data.</text>
</comment>
<feature type="non-terminal residue" evidence="3">
    <location>
        <position position="126"/>
    </location>
</feature>
<accession>A0ABN7W9B3</accession>
<evidence type="ECO:0000256" key="1">
    <source>
        <dbReference type="ARBA" id="ARBA00022723"/>
    </source>
</evidence>
<dbReference type="EMBL" id="CAJVQB010033534">
    <property type="protein sequence ID" value="CAG8819930.1"/>
    <property type="molecule type" value="Genomic_DNA"/>
</dbReference>
<dbReference type="SUPFAM" id="SSF81296">
    <property type="entry name" value="E set domains"/>
    <property type="match status" value="1"/>
</dbReference>
<dbReference type="InterPro" id="IPR037020">
    <property type="entry name" value="Hemocyanin_C_sf"/>
</dbReference>
<dbReference type="Proteomes" id="UP000789901">
    <property type="component" value="Unassembled WGS sequence"/>
</dbReference>
<evidence type="ECO:0000313" key="3">
    <source>
        <dbReference type="EMBL" id="CAG8819930.1"/>
    </source>
</evidence>
<evidence type="ECO:0000313" key="4">
    <source>
        <dbReference type="Proteomes" id="UP000789901"/>
    </source>
</evidence>
<sequence>MVPANCRTVVVRDCDRSSVVRQPPQKALDELDDTAIAAGTVDKESDEQYCDCGWLFHLLLPRGSRNGMKFKLFVFISDWEKDKVPRVTRCGSLSFCGVEKPKDKYPDIRLMDYPFDCPFKDGSFEK</sequence>
<dbReference type="InterPro" id="IPR014756">
    <property type="entry name" value="Ig_E-set"/>
</dbReference>
<feature type="domain" description="Hemocyanin C-terminal" evidence="2">
    <location>
        <begin position="9"/>
        <end position="124"/>
    </location>
</feature>
<reference evidence="3 4" key="1">
    <citation type="submission" date="2021-06" db="EMBL/GenBank/DDBJ databases">
        <authorList>
            <person name="Kallberg Y."/>
            <person name="Tangrot J."/>
            <person name="Rosling A."/>
        </authorList>
    </citation>
    <scope>NUCLEOTIDE SEQUENCE [LARGE SCALE GENOMIC DNA]</scope>
    <source>
        <strain evidence="3 4">120-4 pot B 10/14</strain>
    </source>
</reference>
<dbReference type="Gene3D" id="2.60.40.1520">
    <property type="entry name" value="Hemocyanin, C-terminal domain"/>
    <property type="match status" value="1"/>
</dbReference>
<organism evidence="3 4">
    <name type="scientific">Gigaspora margarita</name>
    <dbReference type="NCBI Taxonomy" id="4874"/>
    <lineage>
        <taxon>Eukaryota</taxon>
        <taxon>Fungi</taxon>
        <taxon>Fungi incertae sedis</taxon>
        <taxon>Mucoromycota</taxon>
        <taxon>Glomeromycotina</taxon>
        <taxon>Glomeromycetes</taxon>
        <taxon>Diversisporales</taxon>
        <taxon>Gigasporaceae</taxon>
        <taxon>Gigaspora</taxon>
    </lineage>
</organism>
<protein>
    <submittedName>
        <fullName evidence="3">2870_t:CDS:1</fullName>
    </submittedName>
</protein>
<keyword evidence="1" id="KW-0479">Metal-binding</keyword>
<dbReference type="Pfam" id="PF03723">
    <property type="entry name" value="Hemocyanin_C"/>
    <property type="match status" value="1"/>
</dbReference>
<gene>
    <name evidence="3" type="ORF">GMARGA_LOCUS27440</name>
</gene>
<dbReference type="InterPro" id="IPR013788">
    <property type="entry name" value="Hemocyanin/hexamerin"/>
</dbReference>
<dbReference type="PANTHER" id="PTHR11511">
    <property type="entry name" value="LARVAL STORAGE PROTEIN/PHENOLOXIDASE"/>
    <property type="match status" value="1"/>
</dbReference>
<name>A0ABN7W9B3_GIGMA</name>
<keyword evidence="4" id="KW-1185">Reference proteome</keyword>
<evidence type="ECO:0000259" key="2">
    <source>
        <dbReference type="Pfam" id="PF03723"/>
    </source>
</evidence>
<dbReference type="PANTHER" id="PTHR11511:SF4">
    <property type="entry name" value="PHENOLOXIDASE 2-RELATED"/>
    <property type="match status" value="1"/>
</dbReference>
<dbReference type="InterPro" id="IPR005203">
    <property type="entry name" value="Hemocyanin_C"/>
</dbReference>
<proteinExistence type="predicted"/>